<comment type="caution">
    <text evidence="3">The sequence shown here is derived from an EMBL/GenBank/DDBJ whole genome shotgun (WGS) entry which is preliminary data.</text>
</comment>
<evidence type="ECO:0000256" key="1">
    <source>
        <dbReference type="SAM" id="MobiDB-lite"/>
    </source>
</evidence>
<protein>
    <submittedName>
        <fullName evidence="3">Uncharacterized protein</fullName>
    </submittedName>
</protein>
<keyword evidence="2" id="KW-0732">Signal</keyword>
<keyword evidence="4" id="KW-1185">Reference proteome</keyword>
<dbReference type="PANTHER" id="PTHR35714">
    <property type="entry name" value="OS02G0715300 PROTEIN"/>
    <property type="match status" value="1"/>
</dbReference>
<dbReference type="EMBL" id="JBJKBG010000007">
    <property type="protein sequence ID" value="KAL3731023.1"/>
    <property type="molecule type" value="Genomic_DNA"/>
</dbReference>
<proteinExistence type="predicted"/>
<organism evidence="3 4">
    <name type="scientific">Eucalyptus globulus</name>
    <name type="common">Tasmanian blue gum</name>
    <dbReference type="NCBI Taxonomy" id="34317"/>
    <lineage>
        <taxon>Eukaryota</taxon>
        <taxon>Viridiplantae</taxon>
        <taxon>Streptophyta</taxon>
        <taxon>Embryophyta</taxon>
        <taxon>Tracheophyta</taxon>
        <taxon>Spermatophyta</taxon>
        <taxon>Magnoliopsida</taxon>
        <taxon>eudicotyledons</taxon>
        <taxon>Gunneridae</taxon>
        <taxon>Pentapetalae</taxon>
        <taxon>rosids</taxon>
        <taxon>malvids</taxon>
        <taxon>Myrtales</taxon>
        <taxon>Myrtaceae</taxon>
        <taxon>Myrtoideae</taxon>
        <taxon>Eucalypteae</taxon>
        <taxon>Eucalyptus</taxon>
    </lineage>
</organism>
<name>A0ABD3JU81_EUCGL</name>
<evidence type="ECO:0000313" key="3">
    <source>
        <dbReference type="EMBL" id="KAL3731023.1"/>
    </source>
</evidence>
<gene>
    <name evidence="3" type="ORF">ACJRO7_027967</name>
</gene>
<sequence length="201" mass="22255">MKLRTLHFTTLSFSLSLSLSLSPSLSPSSSVSHPCRGATMCSMVESIRKSTSIIPRILPNQAHHGLPLSQPHSTTQGEQVGGSSGGSGGSLRRRIMSSLSLRIQPISHPSSSSWSFRRSKSMSSIGDQAGNSIKKWWEWGWSWITSTKPVFAQDLEMNEEEIRVLGGLQNRGSWRHVLYKVRSEIRKIVRSDDVGLPQTIK</sequence>
<feature type="signal peptide" evidence="2">
    <location>
        <begin position="1"/>
        <end position="20"/>
    </location>
</feature>
<feature type="region of interest" description="Disordered" evidence="1">
    <location>
        <begin position="64"/>
        <end position="89"/>
    </location>
</feature>
<dbReference type="AlphaFoldDB" id="A0ABD3JU81"/>
<feature type="chain" id="PRO_5044874327" evidence="2">
    <location>
        <begin position="21"/>
        <end position="201"/>
    </location>
</feature>
<accession>A0ABD3JU81</accession>
<dbReference type="Proteomes" id="UP001634007">
    <property type="component" value="Unassembled WGS sequence"/>
</dbReference>
<reference evidence="3 4" key="1">
    <citation type="submission" date="2024-11" db="EMBL/GenBank/DDBJ databases">
        <title>Chromosome-level genome assembly of Eucalyptus globulus Labill. provides insights into its genome evolution.</title>
        <authorList>
            <person name="Li X."/>
        </authorList>
    </citation>
    <scope>NUCLEOTIDE SEQUENCE [LARGE SCALE GENOMIC DNA]</scope>
    <source>
        <strain evidence="3">CL2024</strain>
        <tissue evidence="3">Fresh tender leaves</tissue>
    </source>
</reference>
<feature type="compositionally biased region" description="Gly residues" evidence="1">
    <location>
        <begin position="79"/>
        <end position="89"/>
    </location>
</feature>
<dbReference type="PANTHER" id="PTHR35714:SF1">
    <property type="entry name" value="OS02G0715300 PROTEIN"/>
    <property type="match status" value="1"/>
</dbReference>
<evidence type="ECO:0000256" key="2">
    <source>
        <dbReference type="SAM" id="SignalP"/>
    </source>
</evidence>
<evidence type="ECO:0000313" key="4">
    <source>
        <dbReference type="Proteomes" id="UP001634007"/>
    </source>
</evidence>